<dbReference type="PRINTS" id="PR00123">
    <property type="entry name" value="ATPASEA"/>
</dbReference>
<geneLocation type="mitochondrion" evidence="13"/>
<evidence type="ECO:0000256" key="11">
    <source>
        <dbReference type="RuleBase" id="RU004450"/>
    </source>
</evidence>
<dbReference type="CDD" id="cd00310">
    <property type="entry name" value="ATP-synt_Fo_a_6"/>
    <property type="match status" value="1"/>
</dbReference>
<dbReference type="InterPro" id="IPR045083">
    <property type="entry name" value="ATP_synth_F0_asu_bact/mt"/>
</dbReference>
<feature type="transmembrane region" description="Helical" evidence="12">
    <location>
        <begin position="52"/>
        <end position="75"/>
    </location>
</feature>
<dbReference type="GO" id="GO:0005743">
    <property type="term" value="C:mitochondrial inner membrane"/>
    <property type="evidence" value="ECO:0007669"/>
    <property type="project" value="UniProtKB-SubCell"/>
</dbReference>
<dbReference type="SUPFAM" id="SSF81336">
    <property type="entry name" value="F1F0 ATP synthase subunit A"/>
    <property type="match status" value="1"/>
</dbReference>
<organism evidence="13">
    <name type="scientific">Owenia fusiformis</name>
    <name type="common">Polychaete worm</name>
    <dbReference type="NCBI Taxonomy" id="6347"/>
    <lineage>
        <taxon>Eukaryota</taxon>
        <taxon>Metazoa</taxon>
        <taxon>Spiralia</taxon>
        <taxon>Lophotrochozoa</taxon>
        <taxon>Annelida</taxon>
        <taxon>Polychaeta</taxon>
        <taxon>Sedentaria</taxon>
        <taxon>Canalipalpata</taxon>
        <taxon>Sabellida</taxon>
        <taxon>Oweniida</taxon>
        <taxon>Oweniidae</taxon>
        <taxon>Owenia</taxon>
    </lineage>
</organism>
<evidence type="ECO:0000256" key="5">
    <source>
        <dbReference type="ARBA" id="ARBA00022692"/>
    </source>
</evidence>
<evidence type="ECO:0000256" key="1">
    <source>
        <dbReference type="ARBA" id="ARBA00004141"/>
    </source>
</evidence>
<feature type="transmembrane region" description="Helical" evidence="12">
    <location>
        <begin position="152"/>
        <end position="175"/>
    </location>
</feature>
<dbReference type="RefSeq" id="YP_009192182.1">
    <property type="nucleotide sequence ID" value="NC_028712.1"/>
</dbReference>
<dbReference type="InterPro" id="IPR000568">
    <property type="entry name" value="ATP_synth_F0_asu"/>
</dbReference>
<keyword evidence="10" id="KW-0066">ATP synthesis</keyword>
<dbReference type="AlphaFoldDB" id="A0A0S2N0E3"/>
<evidence type="ECO:0000256" key="4">
    <source>
        <dbReference type="ARBA" id="ARBA00022547"/>
    </source>
</evidence>
<dbReference type="GO" id="GO:0045259">
    <property type="term" value="C:proton-transporting ATP synthase complex"/>
    <property type="evidence" value="ECO:0007669"/>
    <property type="project" value="UniProtKB-KW"/>
</dbReference>
<dbReference type="PANTHER" id="PTHR11410:SF0">
    <property type="entry name" value="ATP SYNTHASE SUBUNIT A"/>
    <property type="match status" value="1"/>
</dbReference>
<dbReference type="PANTHER" id="PTHR11410">
    <property type="entry name" value="ATP SYNTHASE SUBUNIT A"/>
    <property type="match status" value="1"/>
</dbReference>
<dbReference type="NCBIfam" id="TIGR01131">
    <property type="entry name" value="ATP_synt_6_or_A"/>
    <property type="match status" value="1"/>
</dbReference>
<dbReference type="Pfam" id="PF00119">
    <property type="entry name" value="ATP-synt_A"/>
    <property type="match status" value="1"/>
</dbReference>
<keyword evidence="5 12" id="KW-0812">Transmembrane</keyword>
<evidence type="ECO:0000256" key="6">
    <source>
        <dbReference type="ARBA" id="ARBA00022781"/>
    </source>
</evidence>
<keyword evidence="3" id="KW-0813">Transport</keyword>
<evidence type="ECO:0000256" key="2">
    <source>
        <dbReference type="ARBA" id="ARBA00006810"/>
    </source>
</evidence>
<evidence type="ECO:0000256" key="12">
    <source>
        <dbReference type="SAM" id="Phobius"/>
    </source>
</evidence>
<accession>A0A0S2N0E3</accession>
<evidence type="ECO:0000256" key="10">
    <source>
        <dbReference type="ARBA" id="ARBA00023310"/>
    </source>
</evidence>
<comment type="similarity">
    <text evidence="2">Belongs to the ATPase A chain family.</text>
</comment>
<evidence type="ECO:0000256" key="7">
    <source>
        <dbReference type="ARBA" id="ARBA00022989"/>
    </source>
</evidence>
<evidence type="ECO:0000256" key="9">
    <source>
        <dbReference type="ARBA" id="ARBA00023136"/>
    </source>
</evidence>
<keyword evidence="8" id="KW-0406">Ion transport</keyword>
<feature type="transmembrane region" description="Helical" evidence="12">
    <location>
        <begin position="81"/>
        <end position="101"/>
    </location>
</feature>
<evidence type="ECO:0000313" key="13">
    <source>
        <dbReference type="EMBL" id="ALO81690.1"/>
    </source>
</evidence>
<keyword evidence="13" id="KW-0496">Mitochondrion</keyword>
<proteinExistence type="inferred from homology"/>
<reference evidence="13" key="1">
    <citation type="journal article" date="2015" name="Mol. Phylogenet. Evol.">
        <title>Evolution of mitochondrial gene order in Annelida.</title>
        <authorList>
            <person name="Weigert A."/>
            <person name="Golombek A."/>
            <person name="Gerth M."/>
            <person name="Schwarz F."/>
            <person name="Struck T.H."/>
            <person name="Bleidorn C."/>
        </authorList>
    </citation>
    <scope>NUCLEOTIDE SEQUENCE</scope>
</reference>
<keyword evidence="6" id="KW-0375">Hydrogen ion transport</keyword>
<sequence length="180" mass="20050">MPLMLFHSEVGRSIGRQLGGFVNLVVSLFLMLMVVNLMGMIPYVFGVSAHICFSFIFGLPLWFSLILSTFSWNWYASVSHFLPSGAPIALIPFLVVIELVSTLVRPITLSARLAANLSAGHIVLGLMSVYLCKMIFSFSSVFFFLLLLEVGYFLFEVGVCMIQGYIFSLLITLYADEHSL</sequence>
<protein>
    <recommendedName>
        <fullName evidence="11">ATP synthase subunit a</fullName>
    </recommendedName>
</protein>
<keyword evidence="4" id="KW-0138">CF(0)</keyword>
<feature type="transmembrane region" description="Helical" evidence="12">
    <location>
        <begin position="122"/>
        <end position="146"/>
    </location>
</feature>
<dbReference type="GO" id="GO:0046933">
    <property type="term" value="F:proton-transporting ATP synthase activity, rotational mechanism"/>
    <property type="evidence" value="ECO:0007669"/>
    <property type="project" value="TreeGrafter"/>
</dbReference>
<dbReference type="EMBL" id="KT726960">
    <property type="protein sequence ID" value="ALO81690.1"/>
    <property type="molecule type" value="Genomic_DNA"/>
</dbReference>
<keyword evidence="9 12" id="KW-0472">Membrane</keyword>
<evidence type="ECO:0000256" key="8">
    <source>
        <dbReference type="ARBA" id="ARBA00023065"/>
    </source>
</evidence>
<keyword evidence="7 12" id="KW-1133">Transmembrane helix</keyword>
<dbReference type="InterPro" id="IPR035908">
    <property type="entry name" value="F0_ATP_A_sf"/>
</dbReference>
<dbReference type="Gene3D" id="1.20.120.220">
    <property type="entry name" value="ATP synthase, F0 complex, subunit A"/>
    <property type="match status" value="1"/>
</dbReference>
<comment type="subcellular location">
    <subcellularLocation>
        <location evidence="1">Membrane</location>
        <topology evidence="1">Multi-pass membrane protein</topology>
    </subcellularLocation>
    <subcellularLocation>
        <location evidence="11">Mitochondrion inner membrane</location>
        <topology evidence="11">Multi-pass membrane protein</topology>
    </subcellularLocation>
</comment>
<name>A0A0S2N0E3_OWEFU</name>
<evidence type="ECO:0000256" key="3">
    <source>
        <dbReference type="ARBA" id="ARBA00022448"/>
    </source>
</evidence>
<gene>
    <name evidence="13" type="primary">ATP6</name>
</gene>
<feature type="transmembrane region" description="Helical" evidence="12">
    <location>
        <begin position="20"/>
        <end position="45"/>
    </location>
</feature>